<feature type="transmembrane region" description="Helical" evidence="1">
    <location>
        <begin position="144"/>
        <end position="163"/>
    </location>
</feature>
<dbReference type="SUPFAM" id="SSF103481">
    <property type="entry name" value="Multidrug resistance efflux transporter EmrE"/>
    <property type="match status" value="2"/>
</dbReference>
<feature type="transmembrane region" description="Helical" evidence="1">
    <location>
        <begin position="263"/>
        <end position="281"/>
    </location>
</feature>
<sequence length="296" mass="30352">MTYGPGVVLVVVASVLWSAMGLVIRQIDEAGTWAILFWRSAGMVPVLLAFIAWRNGGALIAPLRRVGWPGLVGGLGLVAAFAGAIYAIQATTVANAVFLFAASPFLAAVLGFLLLGESVRSATWAAIALAGIGIFLMVREGLSMGALTGNLAALLSAAGFATFTLSLRWGRLNDMLPAIALGGVMSMIAAALVLTVQPGTLAVPPRDIVISMGMGAGLLAAGMMLYTLGSRVIPAAELTLLTMVEVMLAPVWVWALMGETASPGTLAGGAVLMTAVAFNALSGMRRRPLAPPIPPV</sequence>
<gene>
    <name evidence="3" type="ORF">JL811_13005</name>
</gene>
<dbReference type="PANTHER" id="PTHR22911">
    <property type="entry name" value="ACYL-MALONYL CONDENSING ENZYME-RELATED"/>
    <property type="match status" value="1"/>
</dbReference>
<feature type="transmembrane region" description="Helical" evidence="1">
    <location>
        <begin position="238"/>
        <end position="257"/>
    </location>
</feature>
<dbReference type="InterPro" id="IPR037185">
    <property type="entry name" value="EmrE-like"/>
</dbReference>
<dbReference type="EMBL" id="JAESVN010000005">
    <property type="protein sequence ID" value="MBL4918140.1"/>
    <property type="molecule type" value="Genomic_DNA"/>
</dbReference>
<comment type="caution">
    <text evidence="3">The sequence shown here is derived from an EMBL/GenBank/DDBJ whole genome shotgun (WGS) entry which is preliminary data.</text>
</comment>
<feature type="domain" description="EamA" evidence="2">
    <location>
        <begin position="5"/>
        <end position="138"/>
    </location>
</feature>
<evidence type="ECO:0000259" key="2">
    <source>
        <dbReference type="Pfam" id="PF00892"/>
    </source>
</evidence>
<organism evidence="3 4">
    <name type="scientific">Szabonella alba</name>
    <dbReference type="NCBI Taxonomy" id="2804194"/>
    <lineage>
        <taxon>Bacteria</taxon>
        <taxon>Pseudomonadati</taxon>
        <taxon>Pseudomonadota</taxon>
        <taxon>Alphaproteobacteria</taxon>
        <taxon>Rhodobacterales</taxon>
        <taxon>Paracoccaceae</taxon>
        <taxon>Szabonella</taxon>
    </lineage>
</organism>
<keyword evidence="1" id="KW-1133">Transmembrane helix</keyword>
<feature type="transmembrane region" description="Helical" evidence="1">
    <location>
        <begin position="175"/>
        <end position="196"/>
    </location>
</feature>
<evidence type="ECO:0000313" key="4">
    <source>
        <dbReference type="Proteomes" id="UP000648908"/>
    </source>
</evidence>
<evidence type="ECO:0000313" key="3">
    <source>
        <dbReference type="EMBL" id="MBL4918140.1"/>
    </source>
</evidence>
<feature type="transmembrane region" description="Helical" evidence="1">
    <location>
        <begin position="35"/>
        <end position="54"/>
    </location>
</feature>
<reference evidence="3" key="1">
    <citation type="submission" date="2021-01" db="EMBL/GenBank/DDBJ databases">
        <title>Tabrizicola alba sp. nov. a motile alkaliphilic bacterium isolated from a soda lake.</title>
        <authorList>
            <person name="Szuroczki S."/>
            <person name="Abbaszade G."/>
            <person name="Schumann P."/>
            <person name="Toth E."/>
        </authorList>
    </citation>
    <scope>NUCLEOTIDE SEQUENCE</scope>
    <source>
        <strain evidence="3">DMG-N-6</strain>
    </source>
</reference>
<feature type="transmembrane region" description="Helical" evidence="1">
    <location>
        <begin position="94"/>
        <end position="115"/>
    </location>
</feature>
<dbReference type="AlphaFoldDB" id="A0A8K0VE50"/>
<evidence type="ECO:0000256" key="1">
    <source>
        <dbReference type="SAM" id="Phobius"/>
    </source>
</evidence>
<dbReference type="InterPro" id="IPR000620">
    <property type="entry name" value="EamA_dom"/>
</dbReference>
<dbReference type="Pfam" id="PF00892">
    <property type="entry name" value="EamA"/>
    <property type="match status" value="1"/>
</dbReference>
<keyword evidence="1" id="KW-0472">Membrane</keyword>
<protein>
    <submittedName>
        <fullName evidence="3">DMT family transporter</fullName>
    </submittedName>
</protein>
<keyword evidence="4" id="KW-1185">Reference proteome</keyword>
<feature type="transmembrane region" description="Helical" evidence="1">
    <location>
        <begin position="66"/>
        <end position="88"/>
    </location>
</feature>
<dbReference type="GO" id="GO:0016020">
    <property type="term" value="C:membrane"/>
    <property type="evidence" value="ECO:0007669"/>
    <property type="project" value="InterPro"/>
</dbReference>
<dbReference type="Proteomes" id="UP000648908">
    <property type="component" value="Unassembled WGS sequence"/>
</dbReference>
<dbReference type="RefSeq" id="WP_202689131.1">
    <property type="nucleotide sequence ID" value="NZ_JAESVN010000005.1"/>
</dbReference>
<proteinExistence type="predicted"/>
<keyword evidence="1" id="KW-0812">Transmembrane</keyword>
<feature type="transmembrane region" description="Helical" evidence="1">
    <location>
        <begin position="122"/>
        <end position="138"/>
    </location>
</feature>
<feature type="transmembrane region" description="Helical" evidence="1">
    <location>
        <begin position="208"/>
        <end position="226"/>
    </location>
</feature>
<accession>A0A8K0VE50</accession>
<name>A0A8K0VE50_9RHOB</name>
<dbReference type="PANTHER" id="PTHR22911:SF135">
    <property type="entry name" value="BLR4310 PROTEIN"/>
    <property type="match status" value="1"/>
</dbReference>